<keyword evidence="8" id="KW-1185">Reference proteome</keyword>
<sequence>MQSIRTTFRSLSRSAVIVGTVLALGIAGCSTASDEATSTSDDVAVGGRLFSTADSATAALGSDAEPGQFPRTVVHSRGETTLEQQPQRVVVLDSGEIDQVLSLGVTPVGIASPKDASSQPAYLEDQLADVQTVGTTSELNFEAIAALKPDLILGSKLRVDESYDQLSQIAPTVLSIRPGFPWKENFLLTADALGLENEAVEVLNEYQTHVDAVRETIDGSPEISLVRFMPGRTRLYGNLSFIGVILKDLGLSRPEIQNIDDLAVEISPENIADANGDWIFYSTYGKPEATEQDNILSNELWHNLPAVQEGHALEVNDESWFMGLGPLGANEVLDDIENILGS</sequence>
<evidence type="ECO:0000313" key="8">
    <source>
        <dbReference type="Proteomes" id="UP000034037"/>
    </source>
</evidence>
<dbReference type="Pfam" id="PF01497">
    <property type="entry name" value="Peripla_BP_2"/>
    <property type="match status" value="1"/>
</dbReference>
<comment type="similarity">
    <text evidence="2">Belongs to the bacterial solute-binding protein 8 family.</text>
</comment>
<protein>
    <submittedName>
        <fullName evidence="7">ABC transporter substrate-binding protein</fullName>
    </submittedName>
</protein>
<dbReference type="EMBL" id="CP011309">
    <property type="protein sequence ID" value="AKF28856.1"/>
    <property type="molecule type" value="Genomic_DNA"/>
</dbReference>
<evidence type="ECO:0000256" key="1">
    <source>
        <dbReference type="ARBA" id="ARBA00004196"/>
    </source>
</evidence>
<comment type="subcellular location">
    <subcellularLocation>
        <location evidence="1">Cell envelope</location>
    </subcellularLocation>
</comment>
<dbReference type="PROSITE" id="PS51257">
    <property type="entry name" value="PROKAR_LIPOPROTEIN"/>
    <property type="match status" value="1"/>
</dbReference>
<evidence type="ECO:0000313" key="7">
    <source>
        <dbReference type="EMBL" id="AKF28856.1"/>
    </source>
</evidence>
<dbReference type="RefSeq" id="WP_004568001.1">
    <property type="nucleotide sequence ID" value="NZ_CP011309.1"/>
</dbReference>
<evidence type="ECO:0000256" key="2">
    <source>
        <dbReference type="ARBA" id="ARBA00008814"/>
    </source>
</evidence>
<organism evidence="7 8">
    <name type="scientific">[Brevibacterium] flavum</name>
    <dbReference type="NCBI Taxonomy" id="92706"/>
    <lineage>
        <taxon>Bacteria</taxon>
        <taxon>Bacillati</taxon>
        <taxon>Actinomycetota</taxon>
        <taxon>Actinomycetes</taxon>
        <taxon>Mycobacteriales</taxon>
        <taxon>Corynebacteriaceae</taxon>
        <taxon>Corynebacterium</taxon>
    </lineage>
</organism>
<feature type="chain" id="PRO_5002512865" evidence="5">
    <location>
        <begin position="33"/>
        <end position="342"/>
    </location>
</feature>
<name>A0A0F6Z722_9CORY</name>
<dbReference type="GO" id="GO:1901678">
    <property type="term" value="P:iron coordination entity transport"/>
    <property type="evidence" value="ECO:0007669"/>
    <property type="project" value="UniProtKB-ARBA"/>
</dbReference>
<gene>
    <name evidence="7" type="ORF">YH66_15640</name>
</gene>
<dbReference type="PATRIC" id="fig|92706.3.peg.3294"/>
<dbReference type="PANTHER" id="PTHR30532">
    <property type="entry name" value="IRON III DICITRATE-BINDING PERIPLASMIC PROTEIN"/>
    <property type="match status" value="1"/>
</dbReference>
<feature type="domain" description="Fe/B12 periplasmic-binding" evidence="6">
    <location>
        <begin position="88"/>
        <end position="342"/>
    </location>
</feature>
<dbReference type="InterPro" id="IPR051313">
    <property type="entry name" value="Bact_iron-sidero_bind"/>
</dbReference>
<keyword evidence="4 5" id="KW-0732">Signal</keyword>
<dbReference type="Proteomes" id="UP000034037">
    <property type="component" value="Chromosome"/>
</dbReference>
<reference evidence="7 8" key="1">
    <citation type="submission" date="2015-04" db="EMBL/GenBank/DDBJ databases">
        <title>Complete Genome Sequence of Brevibacterium flavum ATCC 15168.</title>
        <authorList>
            <person name="Ahn J."/>
            <person name="Park G."/>
            <person name="Jeon W."/>
            <person name="Jang Y."/>
            <person name="Jang M."/>
            <person name="Lee H."/>
            <person name="Lee H."/>
        </authorList>
    </citation>
    <scope>NUCLEOTIDE SEQUENCE [LARGE SCALE GENOMIC DNA]</scope>
    <source>
        <strain evidence="7 8">ATCC 15168</strain>
    </source>
</reference>
<dbReference type="GO" id="GO:0030288">
    <property type="term" value="C:outer membrane-bounded periplasmic space"/>
    <property type="evidence" value="ECO:0007669"/>
    <property type="project" value="TreeGrafter"/>
</dbReference>
<dbReference type="CDD" id="cd01146">
    <property type="entry name" value="FhuD"/>
    <property type="match status" value="1"/>
</dbReference>
<dbReference type="Gene3D" id="3.40.50.1980">
    <property type="entry name" value="Nitrogenase molybdenum iron protein domain"/>
    <property type="match status" value="2"/>
</dbReference>
<dbReference type="SUPFAM" id="SSF53807">
    <property type="entry name" value="Helical backbone' metal receptor"/>
    <property type="match status" value="1"/>
</dbReference>
<feature type="signal peptide" evidence="5">
    <location>
        <begin position="1"/>
        <end position="32"/>
    </location>
</feature>
<evidence type="ECO:0000256" key="4">
    <source>
        <dbReference type="ARBA" id="ARBA00022729"/>
    </source>
</evidence>
<dbReference type="HOGENOM" id="CLU_038034_0_2_11"/>
<evidence type="ECO:0000256" key="3">
    <source>
        <dbReference type="ARBA" id="ARBA00022448"/>
    </source>
</evidence>
<dbReference type="AlphaFoldDB" id="A0A0F6Z722"/>
<proteinExistence type="inferred from homology"/>
<evidence type="ECO:0000259" key="6">
    <source>
        <dbReference type="PROSITE" id="PS50983"/>
    </source>
</evidence>
<keyword evidence="3" id="KW-0813">Transport</keyword>
<dbReference type="InterPro" id="IPR002491">
    <property type="entry name" value="ABC_transptr_periplasmic_BD"/>
</dbReference>
<dbReference type="PROSITE" id="PS50983">
    <property type="entry name" value="FE_B12_PBP"/>
    <property type="match status" value="1"/>
</dbReference>
<accession>A0A0F6Z722</accession>
<dbReference type="PANTHER" id="PTHR30532:SF25">
    <property type="entry name" value="IRON(III) DICITRATE-BINDING PERIPLASMIC PROTEIN"/>
    <property type="match status" value="1"/>
</dbReference>
<evidence type="ECO:0000256" key="5">
    <source>
        <dbReference type="SAM" id="SignalP"/>
    </source>
</evidence>